<name>A0A937FZI6_9BACT</name>
<comment type="caution">
    <text evidence="1">The sequence shown here is derived from an EMBL/GenBank/DDBJ whole genome shotgun (WGS) entry which is preliminary data.</text>
</comment>
<dbReference type="EMBL" id="JAEUGD010000042">
    <property type="protein sequence ID" value="MBL6447225.1"/>
    <property type="molecule type" value="Genomic_DNA"/>
</dbReference>
<evidence type="ECO:0000313" key="1">
    <source>
        <dbReference type="EMBL" id="MBL6447225.1"/>
    </source>
</evidence>
<proteinExistence type="predicted"/>
<dbReference type="Proteomes" id="UP000614216">
    <property type="component" value="Unassembled WGS sequence"/>
</dbReference>
<dbReference type="AlphaFoldDB" id="A0A937FZI6"/>
<accession>A0A937FZI6</accession>
<reference evidence="1" key="1">
    <citation type="submission" date="2021-01" db="EMBL/GenBank/DDBJ databases">
        <title>Fulvivirga kasyanovii gen. nov., sp nov., a novel member of the phylum Bacteroidetes isolated from seawater in a mussel farm.</title>
        <authorList>
            <person name="Zhao L.-H."/>
            <person name="Wang Z.-J."/>
        </authorList>
    </citation>
    <scope>NUCLEOTIDE SEQUENCE</scope>
    <source>
        <strain evidence="1">29W222</strain>
    </source>
</reference>
<dbReference type="Gene3D" id="3.40.50.11350">
    <property type="match status" value="1"/>
</dbReference>
<evidence type="ECO:0000313" key="2">
    <source>
        <dbReference type="Proteomes" id="UP000614216"/>
    </source>
</evidence>
<organism evidence="1 2">
    <name type="scientific">Fulvivirga marina</name>
    <dbReference type="NCBI Taxonomy" id="2494733"/>
    <lineage>
        <taxon>Bacteria</taxon>
        <taxon>Pseudomonadati</taxon>
        <taxon>Bacteroidota</taxon>
        <taxon>Cytophagia</taxon>
        <taxon>Cytophagales</taxon>
        <taxon>Fulvivirgaceae</taxon>
        <taxon>Fulvivirga</taxon>
    </lineage>
</organism>
<dbReference type="RefSeq" id="WP_202856746.1">
    <property type="nucleotide sequence ID" value="NZ_JAEUGD010000042.1"/>
</dbReference>
<sequence length="306" mass="35399">MSKRSIINSERLSQLKKRGAIYEISCAINGCPCGRPQTGCGRGFFSLFIQAIYGIKFAGRLKMPYYVNFGNSSYPYSDPENMGGSNFWDYYFEQPLSDYNGETKMVSNQFNEVYPLRIWSHGFLSGIHHDVIKKLKYKPSVKNILDNAKKRFEEYDVLGVHIRGTDHPGEIPPVGLDKYLAEIDKKIEKVDKLFLATDEQYVVDLFSDKYGDKLITNEVVRSEDSEAIHADSRISDRYQLGLDALLDCYSLSLCTSAILTHSNLSYAALFFNPKLKYKLMERWQPRVKRFKTLTLYYLDKWGIRKW</sequence>
<keyword evidence="2" id="KW-1185">Reference proteome</keyword>
<gene>
    <name evidence="1" type="ORF">JMN32_12960</name>
</gene>
<protein>
    <submittedName>
        <fullName evidence="1">Uncharacterized protein</fullName>
    </submittedName>
</protein>